<feature type="region of interest" description="Disordered" evidence="1">
    <location>
        <begin position="85"/>
        <end position="158"/>
    </location>
</feature>
<protein>
    <submittedName>
        <fullName evidence="2">Uncharacterized protein</fullName>
    </submittedName>
</protein>
<keyword evidence="3" id="KW-1185">Reference proteome</keyword>
<evidence type="ECO:0000313" key="3">
    <source>
        <dbReference type="Proteomes" id="UP000663193"/>
    </source>
</evidence>
<proteinExistence type="predicted"/>
<dbReference type="Proteomes" id="UP000663193">
    <property type="component" value="Chromosome 7"/>
</dbReference>
<feature type="compositionally biased region" description="Polar residues" evidence="1">
    <location>
        <begin position="137"/>
        <end position="154"/>
    </location>
</feature>
<name>A0A7U2I2F6_PHANO</name>
<dbReference type="OMA" id="IATHQNY"/>
<sequence length="298" mass="32178">MFSPDTAASQETPLIQRLVVYFQDLESHSSLSTSTPDMGSVTPSVQPAIVIDMSESQYPAAEDAPAPRRSGRARKVAPYAYIEESSSDPLEGKTNTKSRCKAKKTAVAARARASKPTPKVSPKLPRKRGLGKPSKAASKNSTESIATHQNYTDSSPEHELGNAVVEETKDHRSQHDAALALLMLSQSSVANEQLILGGLISDHDTIGDLTPSAANDYKFQTTAKSELTTKQLDALLKVPARPKKFPLDLASGHSIKLSYYQIGSMPKAGLTEKLVREAEARHALEVKGWDDDGDEALQ</sequence>
<dbReference type="AlphaFoldDB" id="A0A7U2I2F6"/>
<organism evidence="2 3">
    <name type="scientific">Phaeosphaeria nodorum (strain SN15 / ATCC MYA-4574 / FGSC 10173)</name>
    <name type="common">Glume blotch fungus</name>
    <name type="synonym">Parastagonospora nodorum</name>
    <dbReference type="NCBI Taxonomy" id="321614"/>
    <lineage>
        <taxon>Eukaryota</taxon>
        <taxon>Fungi</taxon>
        <taxon>Dikarya</taxon>
        <taxon>Ascomycota</taxon>
        <taxon>Pezizomycotina</taxon>
        <taxon>Dothideomycetes</taxon>
        <taxon>Pleosporomycetidae</taxon>
        <taxon>Pleosporales</taxon>
        <taxon>Pleosporineae</taxon>
        <taxon>Phaeosphaeriaceae</taxon>
        <taxon>Parastagonospora</taxon>
    </lineage>
</organism>
<reference evidence="3" key="1">
    <citation type="journal article" date="2021" name="BMC Genomics">
        <title>Chromosome-level genome assembly and manually-curated proteome of model necrotroph Parastagonospora nodorum Sn15 reveals a genome-wide trove of candidate effector homologs, and redundancy of virulence-related functions within an accessory chromosome.</title>
        <authorList>
            <person name="Bertazzoni S."/>
            <person name="Jones D.A.B."/>
            <person name="Phan H.T."/>
            <person name="Tan K.-C."/>
            <person name="Hane J.K."/>
        </authorList>
    </citation>
    <scope>NUCLEOTIDE SEQUENCE [LARGE SCALE GENOMIC DNA]</scope>
    <source>
        <strain evidence="3">SN15 / ATCC MYA-4574 / FGSC 10173)</strain>
    </source>
</reference>
<dbReference type="VEuPathDB" id="FungiDB:JI435_088550"/>
<evidence type="ECO:0000313" key="2">
    <source>
        <dbReference type="EMBL" id="QRC97366.1"/>
    </source>
</evidence>
<evidence type="ECO:0000256" key="1">
    <source>
        <dbReference type="SAM" id="MobiDB-lite"/>
    </source>
</evidence>
<dbReference type="OrthoDB" id="3796643at2759"/>
<gene>
    <name evidence="2" type="ORF">JI435_088550</name>
</gene>
<dbReference type="EMBL" id="CP069029">
    <property type="protein sequence ID" value="QRC97366.1"/>
    <property type="molecule type" value="Genomic_DNA"/>
</dbReference>
<accession>A0A7U2I2F6</accession>